<gene>
    <name evidence="1" type="ORF">GDO78_005096</name>
</gene>
<evidence type="ECO:0000313" key="1">
    <source>
        <dbReference type="EMBL" id="KAG9488906.1"/>
    </source>
</evidence>
<dbReference type="EMBL" id="WNTK01000002">
    <property type="protein sequence ID" value="KAG9488906.1"/>
    <property type="molecule type" value="Genomic_DNA"/>
</dbReference>
<evidence type="ECO:0000313" key="2">
    <source>
        <dbReference type="Proteomes" id="UP000770717"/>
    </source>
</evidence>
<protein>
    <submittedName>
        <fullName evidence="1">Uncharacterized protein</fullName>
    </submittedName>
</protein>
<name>A0A8J6FJG6_ELECQ</name>
<dbReference type="Proteomes" id="UP000770717">
    <property type="component" value="Unassembled WGS sequence"/>
</dbReference>
<organism evidence="1 2">
    <name type="scientific">Eleutherodactylus coqui</name>
    <name type="common">Puerto Rican coqui</name>
    <dbReference type="NCBI Taxonomy" id="57060"/>
    <lineage>
        <taxon>Eukaryota</taxon>
        <taxon>Metazoa</taxon>
        <taxon>Chordata</taxon>
        <taxon>Craniata</taxon>
        <taxon>Vertebrata</taxon>
        <taxon>Euteleostomi</taxon>
        <taxon>Amphibia</taxon>
        <taxon>Batrachia</taxon>
        <taxon>Anura</taxon>
        <taxon>Neobatrachia</taxon>
        <taxon>Hyloidea</taxon>
        <taxon>Eleutherodactylidae</taxon>
        <taxon>Eleutherodactylinae</taxon>
        <taxon>Eleutherodactylus</taxon>
        <taxon>Eleutherodactylus</taxon>
    </lineage>
</organism>
<keyword evidence="2" id="KW-1185">Reference proteome</keyword>
<accession>A0A8J6FJG6</accession>
<reference evidence="1" key="1">
    <citation type="thesis" date="2020" institute="ProQuest LLC" country="789 East Eisenhower Parkway, Ann Arbor, MI, USA">
        <title>Comparative Genomics and Chromosome Evolution.</title>
        <authorList>
            <person name="Mudd A.B."/>
        </authorList>
    </citation>
    <scope>NUCLEOTIDE SEQUENCE</scope>
    <source>
        <strain evidence="1">HN-11 Male</strain>
        <tissue evidence="1">Kidney and liver</tissue>
    </source>
</reference>
<sequence length="143" mass="15408">MLSVPSVVELLATDFLFQLFHRCPFRGNNGCRTSPIYSVPAVPQGIPGHRQMVEGSWTIMCALCMKKIFIHSLHRKLGISAAVSQAVVFLSSPGKLPFGWLSVKGLSCCSPPGNCHSSGSQSSGCFSLSAPQEKLPFELLSLK</sequence>
<comment type="caution">
    <text evidence="1">The sequence shown here is derived from an EMBL/GenBank/DDBJ whole genome shotgun (WGS) entry which is preliminary data.</text>
</comment>
<dbReference type="AlphaFoldDB" id="A0A8J6FJG6"/>
<proteinExistence type="predicted"/>